<organism evidence="2 3">
    <name type="scientific">Pisolithus microcarpus 441</name>
    <dbReference type="NCBI Taxonomy" id="765257"/>
    <lineage>
        <taxon>Eukaryota</taxon>
        <taxon>Fungi</taxon>
        <taxon>Dikarya</taxon>
        <taxon>Basidiomycota</taxon>
        <taxon>Agaricomycotina</taxon>
        <taxon>Agaricomycetes</taxon>
        <taxon>Agaricomycetidae</taxon>
        <taxon>Boletales</taxon>
        <taxon>Sclerodermatineae</taxon>
        <taxon>Pisolithaceae</taxon>
        <taxon>Pisolithus</taxon>
    </lineage>
</organism>
<protein>
    <submittedName>
        <fullName evidence="2">Uncharacterized protein</fullName>
    </submittedName>
</protein>
<accession>A0A0D0A2G9</accession>
<keyword evidence="3" id="KW-1185">Reference proteome</keyword>
<proteinExistence type="predicted"/>
<gene>
    <name evidence="2" type="ORF">PISMIDRAFT_676053</name>
</gene>
<dbReference type="HOGENOM" id="CLU_2237658_0_0_1"/>
<reference evidence="3" key="2">
    <citation type="submission" date="2015-01" db="EMBL/GenBank/DDBJ databases">
        <title>Evolutionary Origins and Diversification of the Mycorrhizal Mutualists.</title>
        <authorList>
            <consortium name="DOE Joint Genome Institute"/>
            <consortium name="Mycorrhizal Genomics Consortium"/>
            <person name="Kohler A."/>
            <person name="Kuo A."/>
            <person name="Nagy L.G."/>
            <person name="Floudas D."/>
            <person name="Copeland A."/>
            <person name="Barry K.W."/>
            <person name="Cichocki N."/>
            <person name="Veneault-Fourrey C."/>
            <person name="LaButti K."/>
            <person name="Lindquist E.A."/>
            <person name="Lipzen A."/>
            <person name="Lundell T."/>
            <person name="Morin E."/>
            <person name="Murat C."/>
            <person name="Riley R."/>
            <person name="Ohm R."/>
            <person name="Sun H."/>
            <person name="Tunlid A."/>
            <person name="Henrissat B."/>
            <person name="Grigoriev I.V."/>
            <person name="Hibbett D.S."/>
            <person name="Martin F."/>
        </authorList>
    </citation>
    <scope>NUCLEOTIDE SEQUENCE [LARGE SCALE GENOMIC DNA]</scope>
    <source>
        <strain evidence="3">441</strain>
    </source>
</reference>
<dbReference type="AlphaFoldDB" id="A0A0D0A2G9"/>
<evidence type="ECO:0000256" key="1">
    <source>
        <dbReference type="SAM" id="MobiDB-lite"/>
    </source>
</evidence>
<reference evidence="2 3" key="1">
    <citation type="submission" date="2014-04" db="EMBL/GenBank/DDBJ databases">
        <authorList>
            <consortium name="DOE Joint Genome Institute"/>
            <person name="Kuo A."/>
            <person name="Kohler A."/>
            <person name="Costa M.D."/>
            <person name="Nagy L.G."/>
            <person name="Floudas D."/>
            <person name="Copeland A."/>
            <person name="Barry K.W."/>
            <person name="Cichocki N."/>
            <person name="Veneault-Fourrey C."/>
            <person name="LaButti K."/>
            <person name="Lindquist E.A."/>
            <person name="Lipzen A."/>
            <person name="Lundell T."/>
            <person name="Morin E."/>
            <person name="Murat C."/>
            <person name="Sun H."/>
            <person name="Tunlid A."/>
            <person name="Henrissat B."/>
            <person name="Grigoriev I.V."/>
            <person name="Hibbett D.S."/>
            <person name="Martin F."/>
            <person name="Nordberg H.P."/>
            <person name="Cantor M.N."/>
            <person name="Hua S.X."/>
        </authorList>
    </citation>
    <scope>NUCLEOTIDE SEQUENCE [LARGE SCALE GENOMIC DNA]</scope>
    <source>
        <strain evidence="2 3">441</strain>
    </source>
</reference>
<sequence>MDRRPPSRDALAQDTGTRATVAYIHGYDSGYDSGYRIVSGPHPTSSSYGSDYPRGGRGFPVEESPDVGGLGLVNVPPRAPSGSVTIPEEDYDAHMRSMLGNLPTD</sequence>
<evidence type="ECO:0000313" key="2">
    <source>
        <dbReference type="EMBL" id="KIK26273.1"/>
    </source>
</evidence>
<feature type="region of interest" description="Disordered" evidence="1">
    <location>
        <begin position="42"/>
        <end position="92"/>
    </location>
</feature>
<dbReference type="EMBL" id="KN833702">
    <property type="protein sequence ID" value="KIK26273.1"/>
    <property type="molecule type" value="Genomic_DNA"/>
</dbReference>
<name>A0A0D0A2G9_9AGAM</name>
<dbReference type="Proteomes" id="UP000054018">
    <property type="component" value="Unassembled WGS sequence"/>
</dbReference>
<evidence type="ECO:0000313" key="3">
    <source>
        <dbReference type="Proteomes" id="UP000054018"/>
    </source>
</evidence>